<gene>
    <name evidence="2" type="ORF">OUZ56_029374</name>
</gene>
<reference evidence="2 3" key="1">
    <citation type="journal article" date="2023" name="Nucleic Acids Res.">
        <title>The hologenome of Daphnia magna reveals possible DNA methylation and microbiome-mediated evolution of the host genome.</title>
        <authorList>
            <person name="Chaturvedi A."/>
            <person name="Li X."/>
            <person name="Dhandapani V."/>
            <person name="Marshall H."/>
            <person name="Kissane S."/>
            <person name="Cuenca-Cambronero M."/>
            <person name="Asole G."/>
            <person name="Calvet F."/>
            <person name="Ruiz-Romero M."/>
            <person name="Marangio P."/>
            <person name="Guigo R."/>
            <person name="Rago D."/>
            <person name="Mirbahai L."/>
            <person name="Eastwood N."/>
            <person name="Colbourne J.K."/>
            <person name="Zhou J."/>
            <person name="Mallon E."/>
            <person name="Orsini L."/>
        </authorList>
    </citation>
    <scope>NUCLEOTIDE SEQUENCE [LARGE SCALE GENOMIC DNA]</scope>
    <source>
        <strain evidence="2">LRV0_1</strain>
    </source>
</reference>
<keyword evidence="3" id="KW-1185">Reference proteome</keyword>
<keyword evidence="1" id="KW-0812">Transmembrane</keyword>
<sequence length="87" mass="9287">METNGFHDSASILNRAQPRLAEIGKTDLIYAKNGRSVAIGSGPPETDRFRCGSSVRSGMATLTVNFSTIAVALFSTSVILKKANKKN</sequence>
<keyword evidence="1" id="KW-0472">Membrane</keyword>
<name>A0ABR0B736_9CRUS</name>
<evidence type="ECO:0000313" key="2">
    <source>
        <dbReference type="EMBL" id="KAK4037337.1"/>
    </source>
</evidence>
<proteinExistence type="predicted"/>
<dbReference type="Proteomes" id="UP001234178">
    <property type="component" value="Unassembled WGS sequence"/>
</dbReference>
<protein>
    <submittedName>
        <fullName evidence="2">Uncharacterized protein</fullName>
    </submittedName>
</protein>
<evidence type="ECO:0000256" key="1">
    <source>
        <dbReference type="SAM" id="Phobius"/>
    </source>
</evidence>
<dbReference type="EMBL" id="JAOYFB010000040">
    <property type="protein sequence ID" value="KAK4037337.1"/>
    <property type="molecule type" value="Genomic_DNA"/>
</dbReference>
<comment type="caution">
    <text evidence="2">The sequence shown here is derived from an EMBL/GenBank/DDBJ whole genome shotgun (WGS) entry which is preliminary data.</text>
</comment>
<keyword evidence="1" id="KW-1133">Transmembrane helix</keyword>
<feature type="transmembrane region" description="Helical" evidence="1">
    <location>
        <begin position="59"/>
        <end position="80"/>
    </location>
</feature>
<accession>A0ABR0B736</accession>
<evidence type="ECO:0000313" key="3">
    <source>
        <dbReference type="Proteomes" id="UP001234178"/>
    </source>
</evidence>
<organism evidence="2 3">
    <name type="scientific">Daphnia magna</name>
    <dbReference type="NCBI Taxonomy" id="35525"/>
    <lineage>
        <taxon>Eukaryota</taxon>
        <taxon>Metazoa</taxon>
        <taxon>Ecdysozoa</taxon>
        <taxon>Arthropoda</taxon>
        <taxon>Crustacea</taxon>
        <taxon>Branchiopoda</taxon>
        <taxon>Diplostraca</taxon>
        <taxon>Cladocera</taxon>
        <taxon>Anomopoda</taxon>
        <taxon>Daphniidae</taxon>
        <taxon>Daphnia</taxon>
    </lineage>
</organism>